<keyword evidence="11 13" id="KW-0472">Membrane</keyword>
<name>C8X0C6_DESRD</name>
<keyword evidence="3" id="KW-0813">Transport</keyword>
<feature type="transmembrane region" description="Helical" evidence="13">
    <location>
        <begin position="215"/>
        <end position="235"/>
    </location>
</feature>
<evidence type="ECO:0000256" key="1">
    <source>
        <dbReference type="ARBA" id="ARBA00004651"/>
    </source>
</evidence>
<evidence type="ECO:0000256" key="13">
    <source>
        <dbReference type="SAM" id="Phobius"/>
    </source>
</evidence>
<keyword evidence="9 13" id="KW-1133">Transmembrane helix</keyword>
<evidence type="ECO:0000259" key="14">
    <source>
        <dbReference type="PROSITE" id="PS51007"/>
    </source>
</evidence>
<feature type="transmembrane region" description="Helical" evidence="13">
    <location>
        <begin position="106"/>
        <end position="124"/>
    </location>
</feature>
<dbReference type="GO" id="GO:0020037">
    <property type="term" value="F:heme binding"/>
    <property type="evidence" value="ECO:0007669"/>
    <property type="project" value="InterPro"/>
</dbReference>
<keyword evidence="10 12" id="KW-0408">Iron</keyword>
<keyword evidence="16" id="KW-1185">Reference proteome</keyword>
<reference evidence="16" key="1">
    <citation type="submission" date="2009-09" db="EMBL/GenBank/DDBJ databases">
        <title>The complete chromosome of Desulfohalobium retbaense DSM 5692.</title>
        <authorList>
            <consortium name="US DOE Joint Genome Institute (JGI-PGF)"/>
            <person name="Lucas S."/>
            <person name="Copeland A."/>
            <person name="Lapidus A."/>
            <person name="Glavina del Rio T."/>
            <person name="Dalin E."/>
            <person name="Tice H."/>
            <person name="Bruce D."/>
            <person name="Goodwin L."/>
            <person name="Pitluck S."/>
            <person name="Kyrpides N."/>
            <person name="Mavromatis K."/>
            <person name="Ivanova N."/>
            <person name="Mikhailova N."/>
            <person name="Munk A.C."/>
            <person name="Brettin T."/>
            <person name="Detter J.C."/>
            <person name="Han C."/>
            <person name="Tapia R."/>
            <person name="Larimer F."/>
            <person name="Land M."/>
            <person name="Hauser L."/>
            <person name="Markowitz V."/>
            <person name="Cheng J.-F."/>
            <person name="Hugenholtz P."/>
            <person name="Woyke T."/>
            <person name="Wu D."/>
            <person name="Spring S."/>
            <person name="Klenk H.-P."/>
            <person name="Eisen J.A."/>
        </authorList>
    </citation>
    <scope>NUCLEOTIDE SEQUENCE [LARGE SCALE GENOMIC DNA]</scope>
    <source>
        <strain evidence="16">DSM 5692</strain>
    </source>
</reference>
<dbReference type="GO" id="GO:0005886">
    <property type="term" value="C:plasma membrane"/>
    <property type="evidence" value="ECO:0007669"/>
    <property type="project" value="UniProtKB-SubCell"/>
</dbReference>
<evidence type="ECO:0000256" key="6">
    <source>
        <dbReference type="ARBA" id="ARBA00022692"/>
    </source>
</evidence>
<dbReference type="STRING" id="485915.Dret_0454"/>
<dbReference type="HOGENOM" id="CLU_344439_0_0_7"/>
<evidence type="ECO:0000256" key="4">
    <source>
        <dbReference type="ARBA" id="ARBA00022475"/>
    </source>
</evidence>
<accession>C8X0C6</accession>
<evidence type="ECO:0000256" key="5">
    <source>
        <dbReference type="ARBA" id="ARBA00022617"/>
    </source>
</evidence>
<keyword evidence="7 12" id="KW-0479">Metal-binding</keyword>
<evidence type="ECO:0000313" key="16">
    <source>
        <dbReference type="Proteomes" id="UP000001052"/>
    </source>
</evidence>
<dbReference type="Pfam" id="PF01654">
    <property type="entry name" value="Cyt_bd_oxida_I"/>
    <property type="match status" value="1"/>
</dbReference>
<dbReference type="GO" id="GO:0070069">
    <property type="term" value="C:cytochrome complex"/>
    <property type="evidence" value="ECO:0007669"/>
    <property type="project" value="InterPro"/>
</dbReference>
<dbReference type="SUPFAM" id="SSF48695">
    <property type="entry name" value="Multiheme cytochromes"/>
    <property type="match status" value="2"/>
</dbReference>
<feature type="transmembrane region" description="Helical" evidence="13">
    <location>
        <begin position="136"/>
        <end position="157"/>
    </location>
</feature>
<comment type="similarity">
    <text evidence="2">Belongs to the cytochrome ubiquinol oxidase subunit 1 family.</text>
</comment>
<evidence type="ECO:0000256" key="2">
    <source>
        <dbReference type="ARBA" id="ARBA00009819"/>
    </source>
</evidence>
<comment type="subcellular location">
    <subcellularLocation>
        <location evidence="1">Cell membrane</location>
        <topology evidence="1">Multi-pass membrane protein</topology>
    </subcellularLocation>
</comment>
<dbReference type="InterPro" id="IPR009056">
    <property type="entry name" value="Cyt_c-like_dom"/>
</dbReference>
<proteinExistence type="inferred from homology"/>
<dbReference type="KEGG" id="drt:Dret_0454"/>
<keyword evidence="5 12" id="KW-0349">Heme</keyword>
<dbReference type="PROSITE" id="PS51007">
    <property type="entry name" value="CYTC"/>
    <property type="match status" value="1"/>
</dbReference>
<feature type="domain" description="Cytochrome c" evidence="14">
    <location>
        <begin position="352"/>
        <end position="506"/>
    </location>
</feature>
<dbReference type="SUPFAM" id="SSF46626">
    <property type="entry name" value="Cytochrome c"/>
    <property type="match status" value="1"/>
</dbReference>
<evidence type="ECO:0000256" key="9">
    <source>
        <dbReference type="ARBA" id="ARBA00022989"/>
    </source>
</evidence>
<keyword evidence="4" id="KW-1003">Cell membrane</keyword>
<keyword evidence="8" id="KW-0249">Electron transport</keyword>
<dbReference type="GO" id="GO:0046872">
    <property type="term" value="F:metal ion binding"/>
    <property type="evidence" value="ECO:0007669"/>
    <property type="project" value="UniProtKB-KW"/>
</dbReference>
<dbReference type="Gene3D" id="1.10.1130.10">
    <property type="entry name" value="Flavocytochrome C3, Chain A"/>
    <property type="match status" value="1"/>
</dbReference>
<feature type="transmembrane region" description="Helical" evidence="13">
    <location>
        <begin position="177"/>
        <end position="203"/>
    </location>
</feature>
<dbReference type="InterPro" id="IPR036909">
    <property type="entry name" value="Cyt_c-like_dom_sf"/>
</dbReference>
<protein>
    <submittedName>
        <fullName evidence="15">Cytochrome c family protein</fullName>
    </submittedName>
</protein>
<feature type="transmembrane region" description="Helical" evidence="13">
    <location>
        <begin position="286"/>
        <end position="304"/>
    </location>
</feature>
<dbReference type="EMBL" id="CP001734">
    <property type="protein sequence ID" value="ACV67751.1"/>
    <property type="molecule type" value="Genomic_DNA"/>
</dbReference>
<dbReference type="OrthoDB" id="9795893at2"/>
<gene>
    <name evidence="15" type="ordered locus">Dret_0454</name>
</gene>
<dbReference type="eggNOG" id="COG2010">
    <property type="taxonomic scope" value="Bacteria"/>
</dbReference>
<sequence length="897" mass="99939">MNYPVWELFAAGGGLPIALMAIVHVFVAHFAVGGGLFLVLTERKAYRENSKSILEYTRKHAKFFLLLTMVFGGLTGVGIWFTISVLSPGATSVLIHNFLYGWATEWVFFVVEIVALFVYFYTFGKMDQQRHLTVGWIYFGAAWASLFLINGIIAFMLTPGEWLQTGNFWHGFFNPTFWSSLVFRTFMAIVLAGVFGFVTATFMKDQQARAQLIRYNARWLLVPMVFLVASGWWYLQSVPEPARELILDRSPELVPYFKAFLWLSGAVFLGGLLLTARGGRRWQRPLAFVLMALALGYMGSFEYIREAGRHPYLIYDYMYSNGILTSQEERINAQGFLASAKWTSFDTVTPDNRQAAGREIFRLQCMNCHSVDGPQNDILPLTAKYDLFAMDAQLDGLGKLNDYMPRFMGTRQERKALAAYIVSDLHGKKPAEPHEAGAIAQRQHAVPPFDPDSDDYVLLAWNNLGMHCISDSSDWWVLLPPANDLFAQLIRRGPIPEVVTKGVEIEYAVEEGFENPAGKVPFWDNVEALFGTELEDNVGLSGNGMRGKMHLSKELSAFEASLVPVVPYPEEGGYMPYPLFHVTAKDAQSGEVLARTSMVAPTSTEMGCKNCHGGSWRVDGKAGFTDATSMDILATHDKNNRTDLLAAARNGEPKLCQSCHPDPVLGTEENPDYPNIMNFPAAIHGWHANYLTDRGAEVCSSCHPSSAAGPTGCLRGVHAGVGLDCTSCHGSLEDHALSLLKKELRAGKKGAARMMTHLEPNTVDKVQHIRPRTPWINEPDCLNCHVDYGKPESKDVSGFNKWTSGADELFRLRHEETGTIMCEACHGSTHANYPATNMYGKNRDNIQPQQYQGNSLPISSNKNCAVCHTMDMGFDMHHPNIYRDFRNTQLLEDGDGS</sequence>
<feature type="transmembrane region" description="Helical" evidence="13">
    <location>
        <begin position="15"/>
        <end position="40"/>
    </location>
</feature>
<evidence type="ECO:0000256" key="10">
    <source>
        <dbReference type="ARBA" id="ARBA00023004"/>
    </source>
</evidence>
<dbReference type="eggNOG" id="COG1271">
    <property type="taxonomic scope" value="Bacteria"/>
</dbReference>
<evidence type="ECO:0000256" key="8">
    <source>
        <dbReference type="ARBA" id="ARBA00022982"/>
    </source>
</evidence>
<feature type="transmembrane region" description="Helical" evidence="13">
    <location>
        <begin position="255"/>
        <end position="274"/>
    </location>
</feature>
<dbReference type="Proteomes" id="UP000001052">
    <property type="component" value="Chromosome"/>
</dbReference>
<dbReference type="Pfam" id="PF13442">
    <property type="entry name" value="Cytochrome_CBB3"/>
    <property type="match status" value="1"/>
</dbReference>
<organism evidence="15 16">
    <name type="scientific">Desulfohalobium retbaense (strain ATCC 49708 / DSM 5692 / JCM 16813 / HR100)</name>
    <dbReference type="NCBI Taxonomy" id="485915"/>
    <lineage>
        <taxon>Bacteria</taxon>
        <taxon>Pseudomonadati</taxon>
        <taxon>Thermodesulfobacteriota</taxon>
        <taxon>Desulfovibrionia</taxon>
        <taxon>Desulfovibrionales</taxon>
        <taxon>Desulfohalobiaceae</taxon>
        <taxon>Desulfohalobium</taxon>
    </lineage>
</organism>
<dbReference type="GO" id="GO:0009055">
    <property type="term" value="F:electron transfer activity"/>
    <property type="evidence" value="ECO:0007669"/>
    <property type="project" value="InterPro"/>
</dbReference>
<reference evidence="15 16" key="2">
    <citation type="journal article" date="2010" name="Stand. Genomic Sci.">
        <title>Complete genome sequence of Desulfohalobium retbaense type strain (HR(100)).</title>
        <authorList>
            <person name="Spring S."/>
            <person name="Nolan M."/>
            <person name="Lapidus A."/>
            <person name="Glavina Del Rio T."/>
            <person name="Copeland A."/>
            <person name="Tice H."/>
            <person name="Cheng J.F."/>
            <person name="Lucas S."/>
            <person name="Land M."/>
            <person name="Chen F."/>
            <person name="Bruce D."/>
            <person name="Goodwin L."/>
            <person name="Pitluck S."/>
            <person name="Ivanova N."/>
            <person name="Mavromatis K."/>
            <person name="Mikhailova N."/>
            <person name="Pati A."/>
            <person name="Chen A."/>
            <person name="Palaniappan K."/>
            <person name="Hauser L."/>
            <person name="Chang Y.J."/>
            <person name="Jeffries C.D."/>
            <person name="Munk C."/>
            <person name="Kiss H."/>
            <person name="Chain P."/>
            <person name="Han C."/>
            <person name="Brettin T."/>
            <person name="Detter J.C."/>
            <person name="Schuler E."/>
            <person name="Goker M."/>
            <person name="Rohde M."/>
            <person name="Bristow J."/>
            <person name="Eisen J.A."/>
            <person name="Markowitz V."/>
            <person name="Hugenholtz P."/>
            <person name="Kyrpides N.C."/>
            <person name="Klenk H.P."/>
        </authorList>
    </citation>
    <scope>NUCLEOTIDE SEQUENCE [LARGE SCALE GENOMIC DNA]</scope>
    <source>
        <strain evidence="15 16">DSM 5692</strain>
    </source>
</reference>
<evidence type="ECO:0000256" key="7">
    <source>
        <dbReference type="ARBA" id="ARBA00022723"/>
    </source>
</evidence>
<evidence type="ECO:0000256" key="12">
    <source>
        <dbReference type="PROSITE-ProRule" id="PRU00433"/>
    </source>
</evidence>
<evidence type="ECO:0000256" key="11">
    <source>
        <dbReference type="ARBA" id="ARBA00023136"/>
    </source>
</evidence>
<dbReference type="AlphaFoldDB" id="C8X0C6"/>
<feature type="transmembrane region" description="Helical" evidence="13">
    <location>
        <begin position="61"/>
        <end position="86"/>
    </location>
</feature>
<evidence type="ECO:0000313" key="15">
    <source>
        <dbReference type="EMBL" id="ACV67751.1"/>
    </source>
</evidence>
<dbReference type="InterPro" id="IPR036280">
    <property type="entry name" value="Multihaem_cyt_sf"/>
</dbReference>
<dbReference type="GO" id="GO:0019646">
    <property type="term" value="P:aerobic electron transport chain"/>
    <property type="evidence" value="ECO:0007669"/>
    <property type="project" value="InterPro"/>
</dbReference>
<evidence type="ECO:0000256" key="3">
    <source>
        <dbReference type="ARBA" id="ARBA00022448"/>
    </source>
</evidence>
<keyword evidence="6 13" id="KW-0812">Transmembrane</keyword>
<dbReference type="InterPro" id="IPR002585">
    <property type="entry name" value="Cyt-d_ubiquinol_oxidase_su_1"/>
</dbReference>
<dbReference type="Gene3D" id="1.10.760.10">
    <property type="entry name" value="Cytochrome c-like domain"/>
    <property type="match status" value="1"/>
</dbReference>
<dbReference type="RefSeq" id="WP_015750909.1">
    <property type="nucleotide sequence ID" value="NC_013223.1"/>
</dbReference>